<dbReference type="OrthoDB" id="3906893at2"/>
<evidence type="ECO:0000313" key="3">
    <source>
        <dbReference type="EMBL" id="ROR42898.1"/>
    </source>
</evidence>
<dbReference type="AlphaFoldDB" id="A0A8G1UFB3"/>
<proteinExistence type="predicted"/>
<dbReference type="RefSeq" id="WP_123553650.1">
    <property type="nucleotide sequence ID" value="NZ_RJVJ01000001.1"/>
</dbReference>
<evidence type="ECO:0000313" key="4">
    <source>
        <dbReference type="Proteomes" id="UP000267408"/>
    </source>
</evidence>
<dbReference type="Proteomes" id="UP000267408">
    <property type="component" value="Unassembled WGS sequence"/>
</dbReference>
<accession>A0A8G1UFB3</accession>
<protein>
    <submittedName>
        <fullName evidence="3">Uncharacterized protein</fullName>
    </submittedName>
</protein>
<name>A0A8G1UFB3_9ACTN</name>
<evidence type="ECO:0000256" key="1">
    <source>
        <dbReference type="SAM" id="Coils"/>
    </source>
</evidence>
<feature type="region of interest" description="Disordered" evidence="2">
    <location>
        <begin position="353"/>
        <end position="372"/>
    </location>
</feature>
<sequence>MQQLYVVGFKVDDASGSGTTSAFDRLLSHMEAHVSPATTGLSVEVVMAQKGEVVIPSHLPSRPDQRVTWTPITASSSVRALRMEIEQDLPKGGRFVCQLTASEFDGTTAFRVAMGRKSGGILAPATVEALKPPRALNTIMSDPELRRMDGTDSISSTVMPVLTAEVGAVRERLEGAQRRLPILVVSSIRMMGAPDDFARKAARRLAGLAHVVVVSGWLAFDSFNANIDQNLLPRDGARLYWPTTDARNPWWGAAELYGDHEALLGKIIRLLAPLSVVARGRDRLWDAVRSAETNAILESLAGEAESEQVSLLMEKLEEERNQTIELLEKNEALESKVGRLEIDVANLEARLEVESAPPVAEPAEEQQYPATGGRDFSTDWARWSVESDGALVFTSNAMTQWRKCSYQNFEQMREALDLLAALAKTWREQKAKVGTSLVSWIGDQTSLTYAPEDEPLRIRRLHEFTFEGQTWDRQPHIKLVDNTSPDRVGRIYFAIDSERYRWIVDYVGLKLYGL</sequence>
<reference evidence="3 4" key="1">
    <citation type="submission" date="2018-11" db="EMBL/GenBank/DDBJ databases">
        <title>Sequencing the genomes of 1000 actinobacteria strains.</title>
        <authorList>
            <person name="Klenk H.-P."/>
        </authorList>
    </citation>
    <scope>NUCLEOTIDE SEQUENCE [LARGE SCALE GENOMIC DNA]</scope>
    <source>
        <strain evidence="3 4">DSM 44780</strain>
    </source>
</reference>
<feature type="coiled-coil region" evidence="1">
    <location>
        <begin position="313"/>
        <end position="350"/>
    </location>
</feature>
<keyword evidence="1" id="KW-0175">Coiled coil</keyword>
<dbReference type="EMBL" id="RJVJ01000001">
    <property type="protein sequence ID" value="ROR42898.1"/>
    <property type="molecule type" value="Genomic_DNA"/>
</dbReference>
<evidence type="ECO:0000256" key="2">
    <source>
        <dbReference type="SAM" id="MobiDB-lite"/>
    </source>
</evidence>
<organism evidence="3 4">
    <name type="scientific">Kitasatospora cineracea</name>
    <dbReference type="NCBI Taxonomy" id="88074"/>
    <lineage>
        <taxon>Bacteria</taxon>
        <taxon>Bacillati</taxon>
        <taxon>Actinomycetota</taxon>
        <taxon>Actinomycetes</taxon>
        <taxon>Kitasatosporales</taxon>
        <taxon>Streptomycetaceae</taxon>
        <taxon>Kitasatospora</taxon>
    </lineage>
</organism>
<comment type="caution">
    <text evidence="3">The sequence shown here is derived from an EMBL/GenBank/DDBJ whole genome shotgun (WGS) entry which is preliminary data.</text>
</comment>
<gene>
    <name evidence="3" type="ORF">EDD39_1031</name>
</gene>